<keyword evidence="7" id="KW-1185">Reference proteome</keyword>
<organism evidence="6 7">
    <name type="scientific">Draconibacterium sediminis</name>
    <dbReference type="NCBI Taxonomy" id="1544798"/>
    <lineage>
        <taxon>Bacteria</taxon>
        <taxon>Pseudomonadati</taxon>
        <taxon>Bacteroidota</taxon>
        <taxon>Bacteroidia</taxon>
        <taxon>Marinilabiliales</taxon>
        <taxon>Prolixibacteraceae</taxon>
        <taxon>Draconibacterium</taxon>
    </lineage>
</organism>
<reference evidence="6 7" key="1">
    <citation type="submission" date="2014-09" db="EMBL/GenBank/DDBJ databases">
        <title>Draft Genome Sequence of Draconibacterium sp. JN14CK-3.</title>
        <authorList>
            <person name="Dong C."/>
            <person name="Lai Q."/>
            <person name="Shao Z."/>
        </authorList>
    </citation>
    <scope>NUCLEOTIDE SEQUENCE [LARGE SCALE GENOMIC DNA]</scope>
    <source>
        <strain evidence="6 7">JN14CK-3</strain>
    </source>
</reference>
<evidence type="ECO:0000259" key="5">
    <source>
        <dbReference type="Pfam" id="PF00535"/>
    </source>
</evidence>
<proteinExistence type="inferred from homology"/>
<keyword evidence="4" id="KW-0472">Membrane</keyword>
<dbReference type="Proteomes" id="UP000032544">
    <property type="component" value="Unassembled WGS sequence"/>
</dbReference>
<evidence type="ECO:0000313" key="7">
    <source>
        <dbReference type="Proteomes" id="UP000032544"/>
    </source>
</evidence>
<dbReference type="PANTHER" id="PTHR43179">
    <property type="entry name" value="RHAMNOSYLTRANSFERASE WBBL"/>
    <property type="match status" value="1"/>
</dbReference>
<comment type="similarity">
    <text evidence="1">Belongs to the glycosyltransferase 2 family.</text>
</comment>
<keyword evidence="2" id="KW-0328">Glycosyltransferase</keyword>
<evidence type="ECO:0000256" key="2">
    <source>
        <dbReference type="ARBA" id="ARBA00022676"/>
    </source>
</evidence>
<evidence type="ECO:0000256" key="3">
    <source>
        <dbReference type="ARBA" id="ARBA00022679"/>
    </source>
</evidence>
<protein>
    <recommendedName>
        <fullName evidence="5">Glycosyltransferase 2-like domain-containing protein</fullName>
    </recommendedName>
</protein>
<evidence type="ECO:0000313" key="6">
    <source>
        <dbReference type="EMBL" id="KJF43898.1"/>
    </source>
</evidence>
<dbReference type="AlphaFoldDB" id="A0A0D8JDJ7"/>
<keyword evidence="4" id="KW-0812">Transmembrane</keyword>
<evidence type="ECO:0000256" key="1">
    <source>
        <dbReference type="ARBA" id="ARBA00006739"/>
    </source>
</evidence>
<dbReference type="Gene3D" id="3.90.550.10">
    <property type="entry name" value="Spore Coat Polysaccharide Biosynthesis Protein SpsA, Chain A"/>
    <property type="match status" value="1"/>
</dbReference>
<dbReference type="Pfam" id="PF00535">
    <property type="entry name" value="Glycos_transf_2"/>
    <property type="match status" value="1"/>
</dbReference>
<name>A0A0D8JDJ7_9BACT</name>
<gene>
    <name evidence="6" type="ORF">LH29_12600</name>
</gene>
<dbReference type="InterPro" id="IPR001173">
    <property type="entry name" value="Glyco_trans_2-like"/>
</dbReference>
<comment type="caution">
    <text evidence="6">The sequence shown here is derived from an EMBL/GenBank/DDBJ whole genome shotgun (WGS) entry which is preliminary data.</text>
</comment>
<dbReference type="PANTHER" id="PTHR43179:SF12">
    <property type="entry name" value="GALACTOFURANOSYLTRANSFERASE GLFT2"/>
    <property type="match status" value="1"/>
</dbReference>
<dbReference type="PATRIC" id="fig|1544798.3.peg.2680"/>
<dbReference type="EMBL" id="JRHC01000002">
    <property type="protein sequence ID" value="KJF43898.1"/>
    <property type="molecule type" value="Genomic_DNA"/>
</dbReference>
<keyword evidence="4" id="KW-1133">Transmembrane helix</keyword>
<feature type="transmembrane region" description="Helical" evidence="4">
    <location>
        <begin position="288"/>
        <end position="308"/>
    </location>
</feature>
<dbReference type="InterPro" id="IPR029044">
    <property type="entry name" value="Nucleotide-diphossugar_trans"/>
</dbReference>
<sequence>MTIKRVLISITEQNEIKKKTRYTTKMETPHIVVLILNYNSWKATLGYVQQLKLQQGIRLTILVVDNCSTDNSYHTLVQHFQDEEQVEIIQSEYNGGYAYGNNYGLKHLLQKLPENTFVVISNNDISIDNPKLLQQLVNYYKQCNDIAFISPLMHMDGQPAPNAAWKIPGFSYDILSVASFNRVKSNEAVYYDIPIQQELFAVDCLTGSFFMGKLETFARLNYFDERTFLYEEERILGLKVKKAGLKNYLALQLKFYHEHSAVISKEMNQLAQIRHLFNSRIVFHKYHANTNIVLLTFLKVFYALFIFAKKLQLKFIKRS</sequence>
<evidence type="ECO:0000256" key="4">
    <source>
        <dbReference type="SAM" id="Phobius"/>
    </source>
</evidence>
<feature type="domain" description="Glycosyltransferase 2-like" evidence="5">
    <location>
        <begin position="33"/>
        <end position="185"/>
    </location>
</feature>
<keyword evidence="3" id="KW-0808">Transferase</keyword>
<accession>A0A0D8JDJ7</accession>
<dbReference type="SUPFAM" id="SSF53448">
    <property type="entry name" value="Nucleotide-diphospho-sugar transferases"/>
    <property type="match status" value="1"/>
</dbReference>
<dbReference type="GO" id="GO:0016757">
    <property type="term" value="F:glycosyltransferase activity"/>
    <property type="evidence" value="ECO:0007669"/>
    <property type="project" value="UniProtKB-KW"/>
</dbReference>
<dbReference type="STRING" id="1544798.LH29_12600"/>